<dbReference type="Gene3D" id="3.40.630.30">
    <property type="match status" value="1"/>
</dbReference>
<accession>A0A918QFH3</accession>
<reference evidence="1" key="1">
    <citation type="journal article" date="2014" name="Int. J. Syst. Evol. Microbiol.">
        <title>Complete genome sequence of Corynebacterium casei LMG S-19264T (=DSM 44701T), isolated from a smear-ripened cheese.</title>
        <authorList>
            <consortium name="US DOE Joint Genome Institute (JGI-PGF)"/>
            <person name="Walter F."/>
            <person name="Albersmeier A."/>
            <person name="Kalinowski J."/>
            <person name="Ruckert C."/>
        </authorList>
    </citation>
    <scope>NUCLEOTIDE SEQUENCE</scope>
    <source>
        <strain evidence="1">JCM 4815</strain>
    </source>
</reference>
<name>A0A918QFH3_9ACTN</name>
<evidence type="ECO:0000313" key="1">
    <source>
        <dbReference type="EMBL" id="GGZ41709.1"/>
    </source>
</evidence>
<organism evidence="1 2">
    <name type="scientific">Streptomyces poonensis</name>
    <dbReference type="NCBI Taxonomy" id="68255"/>
    <lineage>
        <taxon>Bacteria</taxon>
        <taxon>Bacillati</taxon>
        <taxon>Actinomycetota</taxon>
        <taxon>Actinomycetes</taxon>
        <taxon>Kitasatosporales</taxon>
        <taxon>Streptomycetaceae</taxon>
        <taxon>Streptomyces</taxon>
    </lineage>
</organism>
<dbReference type="AlphaFoldDB" id="A0A918QFH3"/>
<dbReference type="EMBL" id="BMVW01000026">
    <property type="protein sequence ID" value="GGZ41709.1"/>
    <property type="molecule type" value="Genomic_DNA"/>
</dbReference>
<evidence type="ECO:0008006" key="3">
    <source>
        <dbReference type="Google" id="ProtNLM"/>
    </source>
</evidence>
<proteinExistence type="predicted"/>
<keyword evidence="2" id="KW-1185">Reference proteome</keyword>
<protein>
    <recommendedName>
        <fullName evidence="3">BioF2-like acetyltransferase domain-containing protein</fullName>
    </recommendedName>
</protein>
<gene>
    <name evidence="1" type="ORF">GCM10010365_73080</name>
</gene>
<evidence type="ECO:0000313" key="2">
    <source>
        <dbReference type="Proteomes" id="UP000622166"/>
    </source>
</evidence>
<dbReference type="Proteomes" id="UP000622166">
    <property type="component" value="Unassembled WGS sequence"/>
</dbReference>
<dbReference type="InterPro" id="IPR016181">
    <property type="entry name" value="Acyl_CoA_acyltransferase"/>
</dbReference>
<reference evidence="1" key="2">
    <citation type="submission" date="2020-09" db="EMBL/GenBank/DDBJ databases">
        <authorList>
            <person name="Sun Q."/>
            <person name="Ohkuma M."/>
        </authorList>
    </citation>
    <scope>NUCLEOTIDE SEQUENCE</scope>
    <source>
        <strain evidence="1">JCM 4815</strain>
    </source>
</reference>
<sequence length="379" mass="42128">MPLSALWDGLGYRWRNGDGRIVLGAHRAVDALHGTRPTGLVSHTAEGELTIGCRGPAESVGLTLPFLEERREPHAGPAVRRTTGAAALTATPDLLVLACTAAKARRLPSRQALLLPLRLSLQVPVGGGTAPLERVSAKDRGHYRRQRTRRTWTLERATGTADFDFFYDRMHQPTMAHRHGAAARSEPRGSAYSCIFRGGALLFLRDSGTRVAGMLCKWERSGRKLVIRLAGVLDGDTTHYRSGVSMALYIEVLDWAARHGADTVDLGGCEPFLSKGTFQFKRKIHPEVSLPANHWGGQRIWLRARRDSEPLRDFLVSNPPVAVDGRGTLRPVYFHDHDRPPRTGLRWRTPGLAEPRFVDLDQFLAGALPARPDRRREYR</sequence>
<comment type="caution">
    <text evidence="1">The sequence shown here is derived from an EMBL/GenBank/DDBJ whole genome shotgun (WGS) entry which is preliminary data.</text>
</comment>
<dbReference type="SUPFAM" id="SSF55729">
    <property type="entry name" value="Acyl-CoA N-acyltransferases (Nat)"/>
    <property type="match status" value="1"/>
</dbReference>